<evidence type="ECO:0000256" key="10">
    <source>
        <dbReference type="SAM" id="Phobius"/>
    </source>
</evidence>
<comment type="function">
    <text evidence="9">Part of the ABC transporter complex hrt involved in hemin import. Responsible for the translocation of the substrate across the membrane.</text>
</comment>
<keyword evidence="8 10" id="KW-0472">Membrane</keyword>
<feature type="domain" description="MacB-like periplasmic core" evidence="12">
    <location>
        <begin position="20"/>
        <end position="242"/>
    </location>
</feature>
<dbReference type="EMBL" id="CYZX01000006">
    <property type="protein sequence ID" value="CUO22520.1"/>
    <property type="molecule type" value="Genomic_DNA"/>
</dbReference>
<sequence>MFRYSIKSLLSKKTVSILFIISICIAISISMLSINISSQIDEGFYQVDKKYDIIVGPKGSSTQLVMSSLFFSDDPLGTIDTDYLDNIMDEYEVTTIVPLAMADSYKGNRIVGTTTDLLNDYSLKSGELFKEDYEVVVGYNIATSYNLSIGDEITTSHGTSNYAEEHTSSPYILVGILDKTNTSYDNTLFTSINSVWNAHDEEHIHSEEEEHSHEGDDHNMGYTSILVKTGSLATANKIETSLSEDVDVQAVNTTKILRKLVGNIDMSKQVALLLCGIIVVLASLLTCVMSFLMLVNSKNDIKLLKFLGMNKSKIYSYVLGQVIILIAVSITISLLINRVALSLVNNISSSLGIVLDLTKVYPTEFYIVFIYVGVIIVSTLIYSYIRVKKEK</sequence>
<dbReference type="Proteomes" id="UP000095594">
    <property type="component" value="Unassembled WGS sequence"/>
</dbReference>
<dbReference type="InterPro" id="IPR003838">
    <property type="entry name" value="ABC3_permease_C"/>
</dbReference>
<evidence type="ECO:0000313" key="14">
    <source>
        <dbReference type="Proteomes" id="UP000095594"/>
    </source>
</evidence>
<evidence type="ECO:0000256" key="2">
    <source>
        <dbReference type="ARBA" id="ARBA00008697"/>
    </source>
</evidence>
<evidence type="ECO:0000256" key="7">
    <source>
        <dbReference type="ARBA" id="ARBA00022989"/>
    </source>
</evidence>
<comment type="similarity">
    <text evidence="2">Belongs to the ABC-4 integral membrane protein family. HrtB subfamily.</text>
</comment>
<feature type="transmembrane region" description="Helical" evidence="10">
    <location>
        <begin position="314"/>
        <end position="336"/>
    </location>
</feature>
<comment type="subcellular location">
    <subcellularLocation>
        <location evidence="1">Cell membrane</location>
        <topology evidence="1">Multi-pass membrane protein</topology>
    </subcellularLocation>
</comment>
<dbReference type="InterPro" id="IPR051125">
    <property type="entry name" value="ABC-4/HrtB_transporter"/>
</dbReference>
<dbReference type="RefSeq" id="WP_055264690.1">
    <property type="nucleotide sequence ID" value="NZ_CABIXQ010000006.1"/>
</dbReference>
<dbReference type="PANTHER" id="PTHR43738">
    <property type="entry name" value="ABC TRANSPORTER, MEMBRANE PROTEIN"/>
    <property type="match status" value="1"/>
</dbReference>
<evidence type="ECO:0000256" key="4">
    <source>
        <dbReference type="ARBA" id="ARBA00016962"/>
    </source>
</evidence>
<keyword evidence="5" id="KW-1003">Cell membrane</keyword>
<dbReference type="GO" id="GO:0005886">
    <property type="term" value="C:plasma membrane"/>
    <property type="evidence" value="ECO:0007669"/>
    <property type="project" value="UniProtKB-SubCell"/>
</dbReference>
<evidence type="ECO:0000256" key="3">
    <source>
        <dbReference type="ARBA" id="ARBA00011131"/>
    </source>
</evidence>
<feature type="transmembrane region" description="Helical" evidence="10">
    <location>
        <begin position="15"/>
        <end position="34"/>
    </location>
</feature>
<feature type="transmembrane region" description="Helical" evidence="10">
    <location>
        <begin position="270"/>
        <end position="294"/>
    </location>
</feature>
<accession>A0A174DEP4</accession>
<evidence type="ECO:0000256" key="8">
    <source>
        <dbReference type="ARBA" id="ARBA00023136"/>
    </source>
</evidence>
<protein>
    <recommendedName>
        <fullName evidence="4">Putative hemin transport system permease protein HrtB</fullName>
    </recommendedName>
</protein>
<feature type="domain" description="ABC3 transporter permease C-terminal" evidence="11">
    <location>
        <begin position="275"/>
        <end position="389"/>
    </location>
</feature>
<keyword evidence="6 10" id="KW-0812">Transmembrane</keyword>
<evidence type="ECO:0000256" key="1">
    <source>
        <dbReference type="ARBA" id="ARBA00004651"/>
    </source>
</evidence>
<comment type="subunit">
    <text evidence="3">The complex is composed of two ATP-binding proteins (HrtA), two transmembrane proteins (HrtB) and a solute-binding protein.</text>
</comment>
<dbReference type="AlphaFoldDB" id="A0A174DEP4"/>
<dbReference type="Pfam" id="PF02687">
    <property type="entry name" value="FtsX"/>
    <property type="match status" value="1"/>
</dbReference>
<gene>
    <name evidence="13" type="ORF">ERS852471_01176</name>
</gene>
<name>A0A174DEP4_9CLOT</name>
<feature type="transmembrane region" description="Helical" evidence="10">
    <location>
        <begin position="365"/>
        <end position="385"/>
    </location>
</feature>
<dbReference type="PANTHER" id="PTHR43738:SF2">
    <property type="entry name" value="ABC TRANSPORTER PERMEASE"/>
    <property type="match status" value="1"/>
</dbReference>
<evidence type="ECO:0000259" key="12">
    <source>
        <dbReference type="Pfam" id="PF12704"/>
    </source>
</evidence>
<evidence type="ECO:0000313" key="13">
    <source>
        <dbReference type="EMBL" id="CUO22520.1"/>
    </source>
</evidence>
<dbReference type="Pfam" id="PF12704">
    <property type="entry name" value="MacB_PCD"/>
    <property type="match status" value="1"/>
</dbReference>
<organism evidence="13 14">
    <name type="scientific">Clostridium disporicum</name>
    <dbReference type="NCBI Taxonomy" id="84024"/>
    <lineage>
        <taxon>Bacteria</taxon>
        <taxon>Bacillati</taxon>
        <taxon>Bacillota</taxon>
        <taxon>Clostridia</taxon>
        <taxon>Eubacteriales</taxon>
        <taxon>Clostridiaceae</taxon>
        <taxon>Clostridium</taxon>
    </lineage>
</organism>
<reference evidence="13 14" key="1">
    <citation type="submission" date="2015-09" db="EMBL/GenBank/DDBJ databases">
        <authorList>
            <consortium name="Pathogen Informatics"/>
        </authorList>
    </citation>
    <scope>NUCLEOTIDE SEQUENCE [LARGE SCALE GENOMIC DNA]</scope>
    <source>
        <strain evidence="13 14">2789STDY5834856</strain>
    </source>
</reference>
<evidence type="ECO:0000256" key="6">
    <source>
        <dbReference type="ARBA" id="ARBA00022692"/>
    </source>
</evidence>
<keyword evidence="7 10" id="KW-1133">Transmembrane helix</keyword>
<evidence type="ECO:0000256" key="5">
    <source>
        <dbReference type="ARBA" id="ARBA00022475"/>
    </source>
</evidence>
<proteinExistence type="inferred from homology"/>
<evidence type="ECO:0000256" key="9">
    <source>
        <dbReference type="ARBA" id="ARBA00024973"/>
    </source>
</evidence>
<dbReference type="InterPro" id="IPR025857">
    <property type="entry name" value="MacB_PCD"/>
</dbReference>
<dbReference type="OrthoDB" id="9784014at2"/>
<evidence type="ECO:0000259" key="11">
    <source>
        <dbReference type="Pfam" id="PF02687"/>
    </source>
</evidence>